<name>A0A0F9M4A1_9ZZZZ</name>
<proteinExistence type="predicted"/>
<reference evidence="1" key="1">
    <citation type="journal article" date="2015" name="Nature">
        <title>Complex archaea that bridge the gap between prokaryotes and eukaryotes.</title>
        <authorList>
            <person name="Spang A."/>
            <person name="Saw J.H."/>
            <person name="Jorgensen S.L."/>
            <person name="Zaremba-Niedzwiedzka K."/>
            <person name="Martijn J."/>
            <person name="Lind A.E."/>
            <person name="van Eijk R."/>
            <person name="Schleper C."/>
            <person name="Guy L."/>
            <person name="Ettema T.J."/>
        </authorList>
    </citation>
    <scope>NUCLEOTIDE SEQUENCE</scope>
</reference>
<organism evidence="1">
    <name type="scientific">marine sediment metagenome</name>
    <dbReference type="NCBI Taxonomy" id="412755"/>
    <lineage>
        <taxon>unclassified sequences</taxon>
        <taxon>metagenomes</taxon>
        <taxon>ecological metagenomes</taxon>
    </lineage>
</organism>
<dbReference type="AlphaFoldDB" id="A0A0F9M4A1"/>
<protein>
    <submittedName>
        <fullName evidence="1">Uncharacterized protein</fullName>
    </submittedName>
</protein>
<gene>
    <name evidence="1" type="ORF">LCGC14_1136820</name>
</gene>
<dbReference type="EMBL" id="LAZR01005365">
    <property type="protein sequence ID" value="KKN00524.1"/>
    <property type="molecule type" value="Genomic_DNA"/>
</dbReference>
<sequence>MKATLTTTCPCGQSIEIPKVNGDFDIMKVKCPNCEARISHGNIRTGEIYSWSTARQISRANAEYESQLHSADMNEF</sequence>
<comment type="caution">
    <text evidence="1">The sequence shown here is derived from an EMBL/GenBank/DDBJ whole genome shotgun (WGS) entry which is preliminary data.</text>
</comment>
<accession>A0A0F9M4A1</accession>
<evidence type="ECO:0000313" key="1">
    <source>
        <dbReference type="EMBL" id="KKN00524.1"/>
    </source>
</evidence>